<proteinExistence type="predicted"/>
<dbReference type="AlphaFoldDB" id="A0A1E5VZ64"/>
<gene>
    <name evidence="3" type="ORF">BAE44_0008585</name>
</gene>
<keyword evidence="4" id="KW-1185">Reference proteome</keyword>
<dbReference type="OrthoDB" id="691455at2759"/>
<evidence type="ECO:0008006" key="5">
    <source>
        <dbReference type="Google" id="ProtNLM"/>
    </source>
</evidence>
<evidence type="ECO:0000256" key="2">
    <source>
        <dbReference type="SAM" id="MobiDB-lite"/>
    </source>
</evidence>
<feature type="coiled-coil region" evidence="1">
    <location>
        <begin position="46"/>
        <end position="100"/>
    </location>
</feature>
<dbReference type="Proteomes" id="UP000095767">
    <property type="component" value="Unassembled WGS sequence"/>
</dbReference>
<feature type="compositionally biased region" description="Basic and acidic residues" evidence="2">
    <location>
        <begin position="1"/>
        <end position="14"/>
    </location>
</feature>
<evidence type="ECO:0000313" key="3">
    <source>
        <dbReference type="EMBL" id="OEL30397.1"/>
    </source>
</evidence>
<reference evidence="3 4" key="1">
    <citation type="submission" date="2016-09" db="EMBL/GenBank/DDBJ databases">
        <title>The draft genome of Dichanthelium oligosanthes: A C3 panicoid grass species.</title>
        <authorList>
            <person name="Studer A.J."/>
            <person name="Schnable J.C."/>
            <person name="Brutnell T.P."/>
        </authorList>
    </citation>
    <scope>NUCLEOTIDE SEQUENCE [LARGE SCALE GENOMIC DNA]</scope>
    <source>
        <strain evidence="4">cv. Kellogg 1175</strain>
        <tissue evidence="3">Leaf</tissue>
    </source>
</reference>
<feature type="region of interest" description="Disordered" evidence="2">
    <location>
        <begin position="1"/>
        <end position="27"/>
    </location>
</feature>
<accession>A0A1E5VZ64</accession>
<evidence type="ECO:0000256" key="1">
    <source>
        <dbReference type="SAM" id="Coils"/>
    </source>
</evidence>
<name>A0A1E5VZ64_9POAL</name>
<organism evidence="3 4">
    <name type="scientific">Dichanthelium oligosanthes</name>
    <dbReference type="NCBI Taxonomy" id="888268"/>
    <lineage>
        <taxon>Eukaryota</taxon>
        <taxon>Viridiplantae</taxon>
        <taxon>Streptophyta</taxon>
        <taxon>Embryophyta</taxon>
        <taxon>Tracheophyta</taxon>
        <taxon>Spermatophyta</taxon>
        <taxon>Magnoliopsida</taxon>
        <taxon>Liliopsida</taxon>
        <taxon>Poales</taxon>
        <taxon>Poaceae</taxon>
        <taxon>PACMAD clade</taxon>
        <taxon>Panicoideae</taxon>
        <taxon>Panicodae</taxon>
        <taxon>Paniceae</taxon>
        <taxon>Dichantheliinae</taxon>
        <taxon>Dichanthelium</taxon>
    </lineage>
</organism>
<comment type="caution">
    <text evidence="3">The sequence shown here is derived from an EMBL/GenBank/DDBJ whole genome shotgun (WGS) entry which is preliminary data.</text>
</comment>
<dbReference type="EMBL" id="LWDX02025781">
    <property type="protein sequence ID" value="OEL30397.1"/>
    <property type="molecule type" value="Genomic_DNA"/>
</dbReference>
<sequence length="136" mass="16289">MGRDAAKAARKKADSTSTSSSEYASKMHDLSIQKMSFFKETEEDRKTRLEEMLNLEKVKVEEAREHRRMLVQLERERLDMDKKRLDMQAQKREKEEEEQILAINLDQCLPYQRMYYQALQEDIIEKMNACRRGPRQ</sequence>
<keyword evidence="1" id="KW-0175">Coiled coil</keyword>
<protein>
    <recommendedName>
        <fullName evidence="5">No apical meristem-associated C-terminal domain-containing protein</fullName>
    </recommendedName>
</protein>
<evidence type="ECO:0000313" key="4">
    <source>
        <dbReference type="Proteomes" id="UP000095767"/>
    </source>
</evidence>